<evidence type="ECO:0008006" key="3">
    <source>
        <dbReference type="Google" id="ProtNLM"/>
    </source>
</evidence>
<dbReference type="RefSeq" id="WP_015495389.1">
    <property type="nucleotide sequence ID" value="NC_020908.1"/>
</dbReference>
<sequence length="241" mass="26881">MTFEACAGIVERGDPDRFLAVMAAPVAARRVLFPIYAFNVEVARAPWVTEEPMIAEMRLQWWRDALEEMASGGTVRRHEVTLPLADMVDGDGARALDRLVAARRWDVYKDGFEDAEHFNEYLDATAGELMWQGARALGAVNREDVLRFGRAAGLARYLAAVAALEEKGRVPLLDGRESAIAELAREALNNIARPVPNNAAFLEAWQAEPILRQIAKEPWRVAQGTVGLSPFRAKLRLLRWS</sequence>
<dbReference type="InterPro" id="IPR002060">
    <property type="entry name" value="Squ/phyt_synthse"/>
</dbReference>
<dbReference type="AlphaFoldDB" id="M9RI72"/>
<dbReference type="EMBL" id="CP003742">
    <property type="protein sequence ID" value="AGI72294.1"/>
    <property type="molecule type" value="Genomic_DNA"/>
</dbReference>
<evidence type="ECO:0000313" key="2">
    <source>
        <dbReference type="Proteomes" id="UP000004688"/>
    </source>
</evidence>
<dbReference type="HOGENOM" id="CLU_037269_6_1_5"/>
<dbReference type="eggNOG" id="COG1562">
    <property type="taxonomic scope" value="Bacteria"/>
</dbReference>
<dbReference type="Pfam" id="PF00494">
    <property type="entry name" value="SQS_PSY"/>
    <property type="match status" value="1"/>
</dbReference>
<dbReference type="Gene3D" id="1.10.600.10">
    <property type="entry name" value="Farnesyl Diphosphate Synthase"/>
    <property type="match status" value="1"/>
</dbReference>
<dbReference type="SUPFAM" id="SSF48576">
    <property type="entry name" value="Terpenoid synthases"/>
    <property type="match status" value="1"/>
</dbReference>
<dbReference type="KEGG" id="oar:OA238_c22160"/>
<protein>
    <recommendedName>
        <fullName evidence="3">Phytoene synthase</fullName>
    </recommendedName>
</protein>
<keyword evidence="2" id="KW-1185">Reference proteome</keyword>
<dbReference type="OrthoDB" id="9814909at2"/>
<accession>M9RI72</accession>
<organism evidence="1 2">
    <name type="scientific">Octadecabacter arcticus 238</name>
    <dbReference type="NCBI Taxonomy" id="391616"/>
    <lineage>
        <taxon>Bacteria</taxon>
        <taxon>Pseudomonadati</taxon>
        <taxon>Pseudomonadota</taxon>
        <taxon>Alphaproteobacteria</taxon>
        <taxon>Rhodobacterales</taxon>
        <taxon>Roseobacteraceae</taxon>
        <taxon>Octadecabacter</taxon>
    </lineage>
</organism>
<evidence type="ECO:0000313" key="1">
    <source>
        <dbReference type="EMBL" id="AGI72294.1"/>
    </source>
</evidence>
<reference evidence="1 2" key="1">
    <citation type="journal article" date="2013" name="PLoS ONE">
        <title>Poles Apart: Arctic and Antarctic Octadecabacter strains Share High Genome Plasticity and a New Type of Xanthorhodopsin.</title>
        <authorList>
            <person name="Vollmers J."/>
            <person name="Voget S."/>
            <person name="Dietrich S."/>
            <person name="Gollnow K."/>
            <person name="Smits M."/>
            <person name="Meyer K."/>
            <person name="Brinkhoff T."/>
            <person name="Simon M."/>
            <person name="Daniel R."/>
        </authorList>
    </citation>
    <scope>NUCLEOTIDE SEQUENCE [LARGE SCALE GENOMIC DNA]</scope>
    <source>
        <strain evidence="1 2">238</strain>
    </source>
</reference>
<dbReference type="InterPro" id="IPR008949">
    <property type="entry name" value="Isoprenoid_synthase_dom_sf"/>
</dbReference>
<name>M9RI72_9RHOB</name>
<dbReference type="Proteomes" id="UP000004688">
    <property type="component" value="Chromosome"/>
</dbReference>
<gene>
    <name evidence="1" type="ORF">OA238_c22160</name>
</gene>
<proteinExistence type="predicted"/>
<dbReference type="STRING" id="391616.OA238_c22160"/>